<evidence type="ECO:0000313" key="1">
    <source>
        <dbReference type="EMBL" id="ODA34563.1"/>
    </source>
</evidence>
<dbReference type="PANTHER" id="PTHR38784">
    <property type="entry name" value="SUCROSE PHOSPHORYLASE"/>
    <property type="match status" value="1"/>
</dbReference>
<evidence type="ECO:0008006" key="3">
    <source>
        <dbReference type="Google" id="ProtNLM"/>
    </source>
</evidence>
<protein>
    <recommendedName>
        <fullName evidence="3">YaeQ family protein</fullName>
    </recommendedName>
</protein>
<dbReference type="Pfam" id="PF07152">
    <property type="entry name" value="YaeQ"/>
    <property type="match status" value="1"/>
</dbReference>
<dbReference type="InterPro" id="IPR009822">
    <property type="entry name" value="YaeQ"/>
</dbReference>
<dbReference type="Gene3D" id="3.10.640.10">
    <property type="entry name" value="Restriction endonuclease-like alpha-beta roll domain"/>
    <property type="match status" value="1"/>
</dbReference>
<sequence>MSLKSTIYKAHVNVADMDRNVYVDQSLTLAKHPSETEQRMMLRILGWCLFADENLQFTKGLCVDSEPELWKKTYCDTVELWIELGLPDEKRIKRACSLSSRVVLLTYNDNASSVWKKQSLNKLYPFANLTVINVQDEILDAAANEVERTMSIQATIEDELVWFSIGDKVISIKPDMWKRADI</sequence>
<name>A0A1C3EMU1_9GAMM</name>
<dbReference type="PIRSF" id="PIRSF011484">
    <property type="entry name" value="YaeQ"/>
    <property type="match status" value="1"/>
</dbReference>
<dbReference type="InterPro" id="IPR011335">
    <property type="entry name" value="Restrct_endonuc-II-like"/>
</dbReference>
<reference evidence="1 2" key="1">
    <citation type="submission" date="2016-05" db="EMBL/GenBank/DDBJ databases">
        <title>Genomic Taxonomy of the Vibrionaceae.</title>
        <authorList>
            <person name="Gomez-Gil B."/>
            <person name="Enciso-Ibarra J."/>
        </authorList>
    </citation>
    <scope>NUCLEOTIDE SEQUENCE [LARGE SCALE GENOMIC DNA]</scope>
    <source>
        <strain evidence="1 2">CAIM 1920</strain>
    </source>
</reference>
<proteinExistence type="predicted"/>
<gene>
    <name evidence="1" type="ORF">A8L45_06235</name>
</gene>
<dbReference type="SUPFAM" id="SSF52980">
    <property type="entry name" value="Restriction endonuclease-like"/>
    <property type="match status" value="1"/>
</dbReference>
<dbReference type="RefSeq" id="WP_068900308.1">
    <property type="nucleotide sequence ID" value="NZ_JBHUIF010000015.1"/>
</dbReference>
<dbReference type="PANTHER" id="PTHR38784:SF1">
    <property type="entry name" value="SUCROSE PHOSPHORYLASE"/>
    <property type="match status" value="1"/>
</dbReference>
<keyword evidence="2" id="KW-1185">Reference proteome</keyword>
<accession>A0A1C3EMU1</accession>
<dbReference type="AlphaFoldDB" id="A0A1C3EMU1"/>
<dbReference type="EMBL" id="LYBM01000007">
    <property type="protein sequence ID" value="ODA34563.1"/>
    <property type="molecule type" value="Genomic_DNA"/>
</dbReference>
<dbReference type="STRING" id="1080227.A8L45_06235"/>
<organism evidence="1 2">
    <name type="scientific">Veronia pacifica</name>
    <dbReference type="NCBI Taxonomy" id="1080227"/>
    <lineage>
        <taxon>Bacteria</taxon>
        <taxon>Pseudomonadati</taxon>
        <taxon>Pseudomonadota</taxon>
        <taxon>Gammaproteobacteria</taxon>
        <taxon>Vibrionales</taxon>
        <taxon>Vibrionaceae</taxon>
        <taxon>Veronia</taxon>
    </lineage>
</organism>
<comment type="caution">
    <text evidence="1">The sequence shown here is derived from an EMBL/GenBank/DDBJ whole genome shotgun (WGS) entry which is preliminary data.</text>
</comment>
<dbReference type="InterPro" id="IPR038590">
    <property type="entry name" value="YaeQ_sf"/>
</dbReference>
<evidence type="ECO:0000313" key="2">
    <source>
        <dbReference type="Proteomes" id="UP000094936"/>
    </source>
</evidence>
<dbReference type="SMART" id="SM01322">
    <property type="entry name" value="YaeQ"/>
    <property type="match status" value="1"/>
</dbReference>
<dbReference type="OrthoDB" id="5293309at2"/>
<dbReference type="Proteomes" id="UP000094936">
    <property type="component" value="Unassembled WGS sequence"/>
</dbReference>